<evidence type="ECO:0000256" key="1">
    <source>
        <dbReference type="ARBA" id="ARBA00000402"/>
    </source>
</evidence>
<dbReference type="Pfam" id="PF12706">
    <property type="entry name" value="Lactamase_B_2"/>
    <property type="match status" value="1"/>
</dbReference>
<dbReference type="EMBL" id="LFJN01000004">
    <property type="protein sequence ID" value="KPI44027.1"/>
    <property type="molecule type" value="Genomic_DNA"/>
</dbReference>
<keyword evidence="15" id="KW-1185">Reference proteome</keyword>
<evidence type="ECO:0000259" key="13">
    <source>
        <dbReference type="Pfam" id="PF13691"/>
    </source>
</evidence>
<dbReference type="GO" id="GO:0046872">
    <property type="term" value="F:metal ion binding"/>
    <property type="evidence" value="ECO:0007669"/>
    <property type="project" value="UniProtKB-KW"/>
</dbReference>
<dbReference type="OrthoDB" id="527344at2759"/>
<proteinExistence type="inferred from homology"/>
<feature type="compositionally biased region" description="Basic residues" evidence="11">
    <location>
        <begin position="873"/>
        <end position="885"/>
    </location>
</feature>
<dbReference type="STRING" id="1664694.A0A0N1HVT1"/>
<evidence type="ECO:0000256" key="8">
    <source>
        <dbReference type="ARBA" id="ARBA00022759"/>
    </source>
</evidence>
<evidence type="ECO:0000256" key="5">
    <source>
        <dbReference type="ARBA" id="ARBA00022694"/>
    </source>
</evidence>
<keyword evidence="10" id="KW-0862">Zinc</keyword>
<evidence type="ECO:0000256" key="7">
    <source>
        <dbReference type="ARBA" id="ARBA00022723"/>
    </source>
</evidence>
<evidence type="ECO:0000256" key="11">
    <source>
        <dbReference type="SAM" id="MobiDB-lite"/>
    </source>
</evidence>
<keyword evidence="9" id="KW-0378">Hydrolase</keyword>
<dbReference type="Pfam" id="PF13691">
    <property type="entry name" value="Lactamase_B_4"/>
    <property type="match status" value="1"/>
</dbReference>
<dbReference type="InterPro" id="IPR027794">
    <property type="entry name" value="tRNase_Z_dom"/>
</dbReference>
<dbReference type="InterPro" id="IPR036866">
    <property type="entry name" value="RibonucZ/Hydroxyglut_hydro"/>
</dbReference>
<name>A0A0N1HVT1_9EURO</name>
<feature type="domain" description="tRNase Z endonuclease" evidence="13">
    <location>
        <begin position="20"/>
        <end position="82"/>
    </location>
</feature>
<keyword evidence="5" id="KW-0819">tRNA processing</keyword>
<keyword evidence="7" id="KW-0479">Metal-binding</keyword>
<comment type="cofactor">
    <cofactor evidence="2">
        <name>Zn(2+)</name>
        <dbReference type="ChEBI" id="CHEBI:29105"/>
    </cofactor>
</comment>
<feature type="region of interest" description="Disordered" evidence="11">
    <location>
        <begin position="934"/>
        <end position="997"/>
    </location>
</feature>
<dbReference type="GeneID" id="28738437"/>
<dbReference type="InterPro" id="IPR001279">
    <property type="entry name" value="Metallo-B-lactamas"/>
</dbReference>
<dbReference type="PANTHER" id="PTHR12553">
    <property type="entry name" value="ZINC PHOSPHODIESTERASE ELAC PROTEIN 2"/>
    <property type="match status" value="1"/>
</dbReference>
<evidence type="ECO:0000256" key="4">
    <source>
        <dbReference type="ARBA" id="ARBA00012477"/>
    </source>
</evidence>
<dbReference type="VEuPathDB" id="FungiDB:AB675_6278"/>
<evidence type="ECO:0000256" key="2">
    <source>
        <dbReference type="ARBA" id="ARBA00001947"/>
    </source>
</evidence>
<feature type="region of interest" description="Disordered" evidence="11">
    <location>
        <begin position="868"/>
        <end position="921"/>
    </location>
</feature>
<dbReference type="EC" id="3.1.26.11" evidence="4"/>
<evidence type="ECO:0000313" key="14">
    <source>
        <dbReference type="EMBL" id="KPI44027.1"/>
    </source>
</evidence>
<evidence type="ECO:0000256" key="6">
    <source>
        <dbReference type="ARBA" id="ARBA00022722"/>
    </source>
</evidence>
<feature type="domain" description="Metallo-beta-lactamase" evidence="12">
    <location>
        <begin position="534"/>
        <end position="733"/>
    </location>
</feature>
<evidence type="ECO:0000256" key="10">
    <source>
        <dbReference type="ARBA" id="ARBA00022833"/>
    </source>
</evidence>
<dbReference type="GO" id="GO:1990180">
    <property type="term" value="P:mitochondrial tRNA 3'-end processing"/>
    <property type="evidence" value="ECO:0007669"/>
    <property type="project" value="TreeGrafter"/>
</dbReference>
<dbReference type="InterPro" id="IPR047151">
    <property type="entry name" value="RNZ2-like"/>
</dbReference>
<organism evidence="14 15">
    <name type="scientific">Cyphellophora attinorum</name>
    <dbReference type="NCBI Taxonomy" id="1664694"/>
    <lineage>
        <taxon>Eukaryota</taxon>
        <taxon>Fungi</taxon>
        <taxon>Dikarya</taxon>
        <taxon>Ascomycota</taxon>
        <taxon>Pezizomycotina</taxon>
        <taxon>Eurotiomycetes</taxon>
        <taxon>Chaetothyriomycetidae</taxon>
        <taxon>Chaetothyriales</taxon>
        <taxon>Cyphellophoraceae</taxon>
        <taxon>Cyphellophora</taxon>
    </lineage>
</organism>
<dbReference type="GO" id="GO:0005739">
    <property type="term" value="C:mitochondrion"/>
    <property type="evidence" value="ECO:0007669"/>
    <property type="project" value="TreeGrafter"/>
</dbReference>
<evidence type="ECO:0000256" key="9">
    <source>
        <dbReference type="ARBA" id="ARBA00022801"/>
    </source>
</evidence>
<keyword evidence="6" id="KW-0540">Nuclease</keyword>
<comment type="catalytic activity">
    <reaction evidence="1">
        <text>Endonucleolytic cleavage of RNA, removing extra 3' nucleotides from tRNA precursor, generating 3' termini of tRNAs. A 3'-hydroxy group is left at the tRNA terminus and a 5'-phosphoryl group is left at the trailer molecule.</text>
        <dbReference type="EC" id="3.1.26.11"/>
    </reaction>
</comment>
<sequence length="997" mass="109471">MPEPTPMPAVGNKRQNYSIQFLTAPTADTPGTTFAIVFDSKRYLFGHVAEGTQRAVIQRNFGLAKIHDMFLTGPTTWTTNGGIMGVMLTLAEIMTAEAAEHGHRGHRQRLHIHGAPKLLHTLATARRFIFRTGMPLTIHEIEPDVPGWPQEPSFEDENIKVWSIPVRDAQDASRNPRTAKVDSEQATRAKIVNDMFDSDWRRDRLIPTLFKDVNLPAMVFVRGAEEKGLTGIYCKDHESTPQIALYQTVMVRNPWPASLVGTLPPADDLPSNVAVAYIIRGHPQRGNFDPQKAKALGLRPGPLYAELTSGKSVKLMNGDVITPDMVLGPTKVGKGVAIFDLPSLGHAEYLQNLLSSAPEDALADVVAAIWILGPHVGSSNTFENLTSALKELEHFVSDVDVAPNNPSFGSAAFQNRWLAKINPRSFSVPVYDNALPYFKGSSSSKERNYVDVQPGLRINLEPKYSVDRDNIPAYRDMSEADPLKLPDNMIETNEPQVLPQYHLSLSQSQRLSPWAQGLRSHQSIVMFLLRRSFSPEQYEEVLRKTQAIWISHLHADHHLGTVSFLQARARAFDALGEAGKDLDRTIYLMSEQNMIDWLSEYSSVEPSVLTETGVVMMVCSQTDDGPTIRGQPFDLSASKSAIQRVDTVRVSHCAGSQAITITFKSGFKVSYSGDCRPSSQFCDIGTDSDVLIHEATFDDEMAGDALAKKHSTTSEALAVGIEMRAKNIVLTHFSQRYPKVPNLANVKLGESIKYEEAIVAHDLDPVEAHADALAQAPPAQQRQSDDVRADALDETNGTFTPFSSATTAPPPVCIAFDGMRIKVSEIAQASRYYPAIQRLLDLQSEFGEARKQEQRDELDKLTAKKAAKEGRPVKFKHAKGAKVRKVGSVPGPGSIQRRRSDESNGEIHNPRRGSSAGDRVVDGLQVDDIARRLGNVAGESKRARKRAAQAAEVLRNETARTNGGDGRGEGVSSGSRPAADDAEGDEVSLPVTKKQKI</sequence>
<evidence type="ECO:0000256" key="3">
    <source>
        <dbReference type="ARBA" id="ARBA00007823"/>
    </source>
</evidence>
<comment type="caution">
    <text evidence="14">The sequence shown here is derived from an EMBL/GenBank/DDBJ whole genome shotgun (WGS) entry which is preliminary data.</text>
</comment>
<accession>A0A0N1HVT1</accession>
<keyword evidence="8" id="KW-0255">Endonuclease</keyword>
<comment type="similarity">
    <text evidence="3">Belongs to the RNase Z family.</text>
</comment>
<evidence type="ECO:0000313" key="15">
    <source>
        <dbReference type="Proteomes" id="UP000038010"/>
    </source>
</evidence>
<dbReference type="GO" id="GO:0042781">
    <property type="term" value="F:3'-tRNA processing endoribonuclease activity"/>
    <property type="evidence" value="ECO:0007669"/>
    <property type="project" value="UniProtKB-EC"/>
</dbReference>
<dbReference type="Gene3D" id="3.60.15.10">
    <property type="entry name" value="Ribonuclease Z/Hydroxyacylglutathione hydrolase-like"/>
    <property type="match status" value="2"/>
</dbReference>
<evidence type="ECO:0000259" key="12">
    <source>
        <dbReference type="Pfam" id="PF12706"/>
    </source>
</evidence>
<reference evidence="14 15" key="1">
    <citation type="submission" date="2015-06" db="EMBL/GenBank/DDBJ databases">
        <title>Draft genome of the ant-associated black yeast Phialophora attae CBS 131958.</title>
        <authorList>
            <person name="Moreno L.F."/>
            <person name="Stielow B.J."/>
            <person name="de Hoog S."/>
            <person name="Vicente V.A."/>
            <person name="Weiss V.A."/>
            <person name="de Vries M."/>
            <person name="Cruz L.M."/>
            <person name="Souza E.M."/>
        </authorList>
    </citation>
    <scope>NUCLEOTIDE SEQUENCE [LARGE SCALE GENOMIC DNA]</scope>
    <source>
        <strain evidence="14 15">CBS 131958</strain>
    </source>
</reference>
<dbReference type="SUPFAM" id="SSF56281">
    <property type="entry name" value="Metallo-hydrolase/oxidoreductase"/>
    <property type="match status" value="2"/>
</dbReference>
<protein>
    <recommendedName>
        <fullName evidence="4">ribonuclease Z</fullName>
        <ecNumber evidence="4">3.1.26.11</ecNumber>
    </recommendedName>
</protein>
<dbReference type="Proteomes" id="UP000038010">
    <property type="component" value="Unassembled WGS sequence"/>
</dbReference>
<dbReference type="PANTHER" id="PTHR12553:SF49">
    <property type="entry name" value="ZINC PHOSPHODIESTERASE ELAC PROTEIN 2"/>
    <property type="match status" value="1"/>
</dbReference>
<gene>
    <name evidence="14" type="ORF">AB675_6278</name>
</gene>
<dbReference type="AlphaFoldDB" id="A0A0N1HVT1"/>
<dbReference type="RefSeq" id="XP_018003990.1">
    <property type="nucleotide sequence ID" value="XM_018146557.1"/>
</dbReference>